<evidence type="ECO:0000313" key="8">
    <source>
        <dbReference type="Proteomes" id="UP001196068"/>
    </source>
</evidence>
<dbReference type="Proteomes" id="UP001196068">
    <property type="component" value="Unassembled WGS sequence"/>
</dbReference>
<evidence type="ECO:0000256" key="2">
    <source>
        <dbReference type="ARBA" id="ARBA00022603"/>
    </source>
</evidence>
<reference evidence="7" key="2">
    <citation type="journal article" date="2021" name="Syst. Appl. Microbiol.">
        <title>Roseomonas hellenica sp. nov., isolated from roots of wild-growing Alkanna tinctoria.</title>
        <authorList>
            <person name="Rat A."/>
            <person name="Naranjo H.D."/>
            <person name="Lebbe L."/>
            <person name="Cnockaert M."/>
            <person name="Krigas N."/>
            <person name="Grigoriadou K."/>
            <person name="Maloupa E."/>
            <person name="Willems A."/>
        </authorList>
    </citation>
    <scope>NUCLEOTIDE SEQUENCE</scope>
    <source>
        <strain evidence="7">LMG 28251</strain>
    </source>
</reference>
<reference evidence="7" key="1">
    <citation type="submission" date="2020-01" db="EMBL/GenBank/DDBJ databases">
        <authorList>
            <person name="Rat A."/>
        </authorList>
    </citation>
    <scope>NUCLEOTIDE SEQUENCE</scope>
    <source>
        <strain evidence="7">LMG 28251</strain>
    </source>
</reference>
<keyword evidence="3 6" id="KW-0808">Transferase</keyword>
<dbReference type="GO" id="GO:0070041">
    <property type="term" value="F:rRNA (uridine-C5-)-methyltransferase activity"/>
    <property type="evidence" value="ECO:0007669"/>
    <property type="project" value="TreeGrafter"/>
</dbReference>
<dbReference type="GO" id="GO:0070475">
    <property type="term" value="P:rRNA base methylation"/>
    <property type="evidence" value="ECO:0007669"/>
    <property type="project" value="TreeGrafter"/>
</dbReference>
<dbReference type="Gene3D" id="2.40.50.1070">
    <property type="match status" value="1"/>
</dbReference>
<dbReference type="Gene3D" id="3.40.50.150">
    <property type="entry name" value="Vaccinia Virus protein VP39"/>
    <property type="match status" value="1"/>
</dbReference>
<dbReference type="EMBL" id="JAAEDH010000018">
    <property type="protein sequence ID" value="MBR0656444.1"/>
    <property type="molecule type" value="Genomic_DNA"/>
</dbReference>
<feature type="binding site" evidence="6">
    <location>
        <position position="279"/>
    </location>
    <ligand>
        <name>S-adenosyl-L-methionine</name>
        <dbReference type="ChEBI" id="CHEBI:59789"/>
    </ligand>
</feature>
<dbReference type="PANTHER" id="PTHR11061:SF49">
    <property type="entry name" value="23S RRNA (URACIL(1939)-C(5))-METHYLTRANSFERASE RLMD"/>
    <property type="match status" value="1"/>
</dbReference>
<dbReference type="PROSITE" id="PS51687">
    <property type="entry name" value="SAM_MT_RNA_M5U"/>
    <property type="match status" value="1"/>
</dbReference>
<feature type="active site" description="Nucleophile" evidence="6">
    <location>
        <position position="371"/>
    </location>
</feature>
<dbReference type="Pfam" id="PF05958">
    <property type="entry name" value="tRNA_U5-meth_tr"/>
    <property type="match status" value="1"/>
</dbReference>
<feature type="binding site" evidence="6">
    <location>
        <position position="345"/>
    </location>
    <ligand>
        <name>S-adenosyl-L-methionine</name>
        <dbReference type="ChEBI" id="CHEBI:59789"/>
    </ligand>
</feature>
<dbReference type="Gene3D" id="2.40.50.140">
    <property type="entry name" value="Nucleic acid-binding proteins"/>
    <property type="match status" value="1"/>
</dbReference>
<evidence type="ECO:0000256" key="1">
    <source>
        <dbReference type="ARBA" id="ARBA00022485"/>
    </source>
</evidence>
<evidence type="ECO:0000256" key="6">
    <source>
        <dbReference type="PROSITE-ProRule" id="PRU01024"/>
    </source>
</evidence>
<organism evidence="7 8">
    <name type="scientific">Plastoroseomonas arctica</name>
    <dbReference type="NCBI Taxonomy" id="1509237"/>
    <lineage>
        <taxon>Bacteria</taxon>
        <taxon>Pseudomonadati</taxon>
        <taxon>Pseudomonadota</taxon>
        <taxon>Alphaproteobacteria</taxon>
        <taxon>Acetobacterales</taxon>
        <taxon>Acetobacteraceae</taxon>
        <taxon>Plastoroseomonas</taxon>
    </lineage>
</organism>
<dbReference type="AlphaFoldDB" id="A0AAF1KNN3"/>
<dbReference type="InterPro" id="IPR029063">
    <property type="entry name" value="SAM-dependent_MTases_sf"/>
</dbReference>
<gene>
    <name evidence="7" type="ORF">GXW79_15285</name>
</gene>
<dbReference type="SUPFAM" id="SSF53335">
    <property type="entry name" value="S-adenosyl-L-methionine-dependent methyltransferases"/>
    <property type="match status" value="1"/>
</dbReference>
<dbReference type="RefSeq" id="WP_211875303.1">
    <property type="nucleotide sequence ID" value="NZ_JAAEDH010000018.1"/>
</dbReference>
<comment type="similarity">
    <text evidence="6">Belongs to the class I-like SAM-binding methyltransferase superfamily. RNA M5U methyltransferase family.</text>
</comment>
<dbReference type="InterPro" id="IPR012340">
    <property type="entry name" value="NA-bd_OB-fold"/>
</dbReference>
<keyword evidence="1" id="KW-0408">Iron</keyword>
<protein>
    <submittedName>
        <fullName evidence="7">Class I SAM-dependent RNA methyltransferase</fullName>
    </submittedName>
</protein>
<keyword evidence="1" id="KW-0004">4Fe-4S</keyword>
<name>A0AAF1KNN3_9PROT</name>
<evidence type="ECO:0000256" key="5">
    <source>
        <dbReference type="ARBA" id="ARBA00023014"/>
    </source>
</evidence>
<comment type="caution">
    <text evidence="7">The sequence shown here is derived from an EMBL/GenBank/DDBJ whole genome shotgun (WGS) entry which is preliminary data.</text>
</comment>
<evidence type="ECO:0000256" key="3">
    <source>
        <dbReference type="ARBA" id="ARBA00022679"/>
    </source>
</evidence>
<dbReference type="InterPro" id="IPR010280">
    <property type="entry name" value="U5_MeTrfase_fam"/>
</dbReference>
<feature type="binding site" evidence="6">
    <location>
        <position position="299"/>
    </location>
    <ligand>
        <name>S-adenosyl-L-methionine</name>
        <dbReference type="ChEBI" id="CHEBI:59789"/>
    </ligand>
</feature>
<keyword evidence="8" id="KW-1185">Reference proteome</keyword>
<keyword evidence="5" id="KW-0411">Iron-sulfur</keyword>
<proteinExistence type="inferred from homology"/>
<dbReference type="GO" id="GO:0051539">
    <property type="term" value="F:4 iron, 4 sulfur cluster binding"/>
    <property type="evidence" value="ECO:0007669"/>
    <property type="project" value="UniProtKB-KW"/>
</dbReference>
<keyword evidence="2 6" id="KW-0489">Methyltransferase</keyword>
<evidence type="ECO:0000313" key="7">
    <source>
        <dbReference type="EMBL" id="MBR0656444.1"/>
    </source>
</evidence>
<sequence length="413" mass="42964">METTILRMGASGDGVAEGPLYIARTLPGERVSATLVSRDRAEFDVIVVPSPDRVVPPCPHFDEGCGGCATQHWAEAPTIAWKQARLADALTRAGFANPTMLAPVVTPPARRRRADLAIRREGPALRLGFHKRVEGSLVDIDTCAVLDPALVALLAPLGEALRRLPALKREGSAVLNLLDTGPDLLLRTDGPLEAQGRAALASFAEAHGLPRIAWALKDGTPETAAQRAPVRTKVGGLTVAPPPGAFLQASPEGEAAIIAAVLAGLPDKLAAKARIADLFAGLGTLSLPLSARGIVTGYEGAADAVAAMDAGVRAVGARVKAVRRDLARQPLLAADLAGLAAVVLDPPFAGAPDQIPHLARAKVPRIIYVSCNAVALGRDAAVLAEAGYRLVSVQLIDQFLWSAQIEAVAVFSL</sequence>
<keyword evidence="4 6" id="KW-0949">S-adenosyl-L-methionine</keyword>
<keyword evidence="1" id="KW-0479">Metal-binding</keyword>
<accession>A0AAF1KNN3</accession>
<feature type="binding site" evidence="6">
    <location>
        <position position="248"/>
    </location>
    <ligand>
        <name>S-adenosyl-L-methionine</name>
        <dbReference type="ChEBI" id="CHEBI:59789"/>
    </ligand>
</feature>
<dbReference type="PANTHER" id="PTHR11061">
    <property type="entry name" value="RNA M5U METHYLTRANSFERASE"/>
    <property type="match status" value="1"/>
</dbReference>
<evidence type="ECO:0000256" key="4">
    <source>
        <dbReference type="ARBA" id="ARBA00022691"/>
    </source>
</evidence>